<comment type="caution">
    <text evidence="1">The sequence shown here is derived from an EMBL/GenBank/DDBJ whole genome shotgun (WGS) entry which is preliminary data.</text>
</comment>
<organism evidence="1 2">
    <name type="scientific">Sphaerodactylus townsendi</name>
    <dbReference type="NCBI Taxonomy" id="933632"/>
    <lineage>
        <taxon>Eukaryota</taxon>
        <taxon>Metazoa</taxon>
        <taxon>Chordata</taxon>
        <taxon>Craniata</taxon>
        <taxon>Vertebrata</taxon>
        <taxon>Euteleostomi</taxon>
        <taxon>Lepidosauria</taxon>
        <taxon>Squamata</taxon>
        <taxon>Bifurcata</taxon>
        <taxon>Gekkota</taxon>
        <taxon>Sphaerodactylidae</taxon>
        <taxon>Sphaerodactylus</taxon>
    </lineage>
</organism>
<reference evidence="1" key="1">
    <citation type="submission" date="2021-08" db="EMBL/GenBank/DDBJ databases">
        <title>The first chromosome-level gecko genome reveals the dynamic sex chromosomes of Neotropical dwarf geckos (Sphaerodactylidae: Sphaerodactylus).</title>
        <authorList>
            <person name="Pinto B.J."/>
            <person name="Keating S.E."/>
            <person name="Gamble T."/>
        </authorList>
    </citation>
    <scope>NUCLEOTIDE SEQUENCE</scope>
    <source>
        <strain evidence="1">TG3544</strain>
    </source>
</reference>
<protein>
    <submittedName>
        <fullName evidence="1">Serine/threonine-protein kinase N2</fullName>
    </submittedName>
</protein>
<accession>A0ACB8E5P9</accession>
<keyword evidence="1" id="KW-0808">Transferase</keyword>
<evidence type="ECO:0000313" key="2">
    <source>
        <dbReference type="Proteomes" id="UP000827872"/>
    </source>
</evidence>
<evidence type="ECO:0000313" key="1">
    <source>
        <dbReference type="EMBL" id="KAH7987235.1"/>
    </source>
</evidence>
<keyword evidence="2" id="KW-1185">Reference proteome</keyword>
<sequence>MCEKRIFEAMTHSRRPFLLNLYACFRTPQHVCFVMECAAGGDLMTHIRTDVFPEPHAPFYAASVDLGLQFLYDHNIVYRDQKLDDLLLDTEGFVKIADFGLCKEGMGSADRTSTFCGTPEFLAPEGLTDTSYTQAADWRGLGHG</sequence>
<dbReference type="Proteomes" id="UP000827872">
    <property type="component" value="Linkage Group LG17"/>
</dbReference>
<proteinExistence type="predicted"/>
<gene>
    <name evidence="1" type="primary">PKN2_1</name>
    <name evidence="1" type="ORF">K3G42_002301</name>
</gene>
<dbReference type="EMBL" id="CM037630">
    <property type="protein sequence ID" value="KAH7987235.1"/>
    <property type="molecule type" value="Genomic_DNA"/>
</dbReference>
<keyword evidence="1" id="KW-0418">Kinase</keyword>
<name>A0ACB8E5P9_9SAUR</name>